<evidence type="ECO:0000313" key="3">
    <source>
        <dbReference type="EMBL" id="SHO52305.1"/>
    </source>
</evidence>
<gene>
    <name evidence="3" type="ORF">SAMN02745217_03575</name>
</gene>
<dbReference type="InterPro" id="IPR003560">
    <property type="entry name" value="DHB_DH"/>
</dbReference>
<evidence type="ECO:0000256" key="2">
    <source>
        <dbReference type="ARBA" id="ARBA00023002"/>
    </source>
</evidence>
<protein>
    <submittedName>
        <fullName evidence="3">2,3-dihydro-2,3-dihydroxybenzoate dehydrogenase</fullName>
    </submittedName>
</protein>
<dbReference type="OrthoDB" id="9803333at2"/>
<dbReference type="InterPro" id="IPR002347">
    <property type="entry name" value="SDR_fam"/>
</dbReference>
<evidence type="ECO:0000256" key="1">
    <source>
        <dbReference type="ARBA" id="ARBA00006484"/>
    </source>
</evidence>
<dbReference type="PRINTS" id="PR01397">
    <property type="entry name" value="DHBDHDRGNASE"/>
</dbReference>
<dbReference type="EMBL" id="FRFD01000011">
    <property type="protein sequence ID" value="SHO52305.1"/>
    <property type="molecule type" value="Genomic_DNA"/>
</dbReference>
<name>A0A1M7YI43_9FIRM</name>
<evidence type="ECO:0000313" key="4">
    <source>
        <dbReference type="Proteomes" id="UP000184612"/>
    </source>
</evidence>
<organism evidence="3 4">
    <name type="scientific">Anaerocolumna xylanovorans DSM 12503</name>
    <dbReference type="NCBI Taxonomy" id="1121345"/>
    <lineage>
        <taxon>Bacteria</taxon>
        <taxon>Bacillati</taxon>
        <taxon>Bacillota</taxon>
        <taxon>Clostridia</taxon>
        <taxon>Lachnospirales</taxon>
        <taxon>Lachnospiraceae</taxon>
        <taxon>Anaerocolumna</taxon>
    </lineage>
</organism>
<sequence>MKKVVVVTGALGGIGKATVKVFLEAGYHVVALDKKEPEPEREDKGVSYLQLDITNRKKVEKTIEYIEEKIGEIYKLIHVSGIFLSKAITHLKPDEWMSIFDVNCNGTFYITQSVSKKMIERREGTIVIVSSNASKFPRKNMAAYAASKAATSMYAKCLALELSEFDIRCNIISPGSTETDMQKQLWGGSDTVPESIIMGDLEAYRLGIPLKKIAQPADIAEVIYFIASEKANHITMEEITVDGGATMGV</sequence>
<dbReference type="AlphaFoldDB" id="A0A1M7YI43"/>
<dbReference type="PANTHER" id="PTHR24321">
    <property type="entry name" value="DEHYDROGENASES, SHORT CHAIN"/>
    <property type="match status" value="1"/>
</dbReference>
<dbReference type="InterPro" id="IPR020904">
    <property type="entry name" value="Sc_DH/Rdtase_CS"/>
</dbReference>
<proteinExistence type="inferred from homology"/>
<dbReference type="GO" id="GO:0008206">
    <property type="term" value="P:bile acid metabolic process"/>
    <property type="evidence" value="ECO:0007669"/>
    <property type="project" value="UniProtKB-ARBA"/>
</dbReference>
<dbReference type="PROSITE" id="PS00061">
    <property type="entry name" value="ADH_SHORT"/>
    <property type="match status" value="1"/>
</dbReference>
<dbReference type="Pfam" id="PF00106">
    <property type="entry name" value="adh_short"/>
    <property type="match status" value="1"/>
</dbReference>
<keyword evidence="4" id="KW-1185">Reference proteome</keyword>
<dbReference type="RefSeq" id="WP_139243451.1">
    <property type="nucleotide sequence ID" value="NZ_FRFD01000011.1"/>
</dbReference>
<reference evidence="3 4" key="1">
    <citation type="submission" date="2016-12" db="EMBL/GenBank/DDBJ databases">
        <authorList>
            <person name="Song W.-J."/>
            <person name="Kurnit D.M."/>
        </authorList>
    </citation>
    <scope>NUCLEOTIDE SEQUENCE [LARGE SCALE GENOMIC DNA]</scope>
    <source>
        <strain evidence="3 4">DSM 12503</strain>
    </source>
</reference>
<comment type="similarity">
    <text evidence="1">Belongs to the short-chain dehydrogenases/reductases (SDR) family.</text>
</comment>
<dbReference type="SUPFAM" id="SSF51735">
    <property type="entry name" value="NAD(P)-binding Rossmann-fold domains"/>
    <property type="match status" value="1"/>
</dbReference>
<dbReference type="Gene3D" id="3.40.50.720">
    <property type="entry name" value="NAD(P)-binding Rossmann-like Domain"/>
    <property type="match status" value="1"/>
</dbReference>
<accession>A0A1M7YI43</accession>
<keyword evidence="2" id="KW-0560">Oxidoreductase</keyword>
<dbReference type="GO" id="GO:0019290">
    <property type="term" value="P:siderophore biosynthetic process"/>
    <property type="evidence" value="ECO:0007669"/>
    <property type="project" value="InterPro"/>
</dbReference>
<dbReference type="GO" id="GO:0008667">
    <property type="term" value="F:2,3-dihydro-2,3-dihydroxybenzoate dehydrogenase activity"/>
    <property type="evidence" value="ECO:0007669"/>
    <property type="project" value="InterPro"/>
</dbReference>
<dbReference type="PANTHER" id="PTHR24321:SF13">
    <property type="entry name" value="2,3-DIHYDRO-2,3-DIHYDROXYBENZOATE DEHYDROGENASE"/>
    <property type="match status" value="1"/>
</dbReference>
<dbReference type="Proteomes" id="UP000184612">
    <property type="component" value="Unassembled WGS sequence"/>
</dbReference>
<dbReference type="STRING" id="1121345.SAMN02745217_03575"/>
<dbReference type="InterPro" id="IPR036291">
    <property type="entry name" value="NAD(P)-bd_dom_sf"/>
</dbReference>
<dbReference type="FunFam" id="3.40.50.720:FF:000084">
    <property type="entry name" value="Short-chain dehydrogenase reductase"/>
    <property type="match status" value="1"/>
</dbReference>